<dbReference type="EMBL" id="UINC01044035">
    <property type="protein sequence ID" value="SVB48920.1"/>
    <property type="molecule type" value="Genomic_DNA"/>
</dbReference>
<feature type="non-terminal residue" evidence="1">
    <location>
        <position position="70"/>
    </location>
</feature>
<organism evidence="1">
    <name type="scientific">marine metagenome</name>
    <dbReference type="NCBI Taxonomy" id="408172"/>
    <lineage>
        <taxon>unclassified sequences</taxon>
        <taxon>metagenomes</taxon>
        <taxon>ecological metagenomes</taxon>
    </lineage>
</organism>
<name>A0A382EE27_9ZZZZ</name>
<proteinExistence type="predicted"/>
<protein>
    <submittedName>
        <fullName evidence="1">Uncharacterized protein</fullName>
    </submittedName>
</protein>
<dbReference type="AlphaFoldDB" id="A0A382EE27"/>
<gene>
    <name evidence="1" type="ORF">METZ01_LOCUS201774</name>
</gene>
<accession>A0A382EE27</accession>
<sequence length="70" mass="7937">MFLCACAVGAAEPVELRFEKLQSIEGSAKWDWWQVRTAFVPGKKPMWITTMSETGKGTSHDFHDIYQSIS</sequence>
<evidence type="ECO:0000313" key="1">
    <source>
        <dbReference type="EMBL" id="SVB48920.1"/>
    </source>
</evidence>
<reference evidence="1" key="1">
    <citation type="submission" date="2018-05" db="EMBL/GenBank/DDBJ databases">
        <authorList>
            <person name="Lanie J.A."/>
            <person name="Ng W.-L."/>
            <person name="Kazmierczak K.M."/>
            <person name="Andrzejewski T.M."/>
            <person name="Davidsen T.M."/>
            <person name="Wayne K.J."/>
            <person name="Tettelin H."/>
            <person name="Glass J.I."/>
            <person name="Rusch D."/>
            <person name="Podicherti R."/>
            <person name="Tsui H.-C.T."/>
            <person name="Winkler M.E."/>
        </authorList>
    </citation>
    <scope>NUCLEOTIDE SEQUENCE</scope>
</reference>